<dbReference type="OrthoDB" id="5296586at2"/>
<sequence length="261" mass="27497">MLHASDQAAGLRRLFRRAPSAVVALFTSGRAPRQLAVRTLMALTEGARRVVAIDEHAPEHGSLLAAFGYPEGGDLLGALEGRMDVTETMREVADGLWVVPAAATVQSVALLGDAHHARLEAGIAELQRRADLLAIHTVGDARHLTPFARAAGRRLLVVEASGVGARGACQWVKGLAAAGAGSLEVAVSGARDRADATALFASLQDFTSRHVGLPLVWRGEIERDGLAEAMCTPMGERHPAEGAQAFIRRLRAWSSRAGVSG</sequence>
<evidence type="ECO:0000313" key="1">
    <source>
        <dbReference type="EMBL" id="GEC96539.1"/>
    </source>
</evidence>
<proteinExistence type="predicted"/>
<protein>
    <recommendedName>
        <fullName evidence="3">Flagellar biosynthesis protein FlhG</fullName>
    </recommendedName>
</protein>
<comment type="caution">
    <text evidence="1">The sequence shown here is derived from an EMBL/GenBank/DDBJ whole genome shotgun (WGS) entry which is preliminary data.</text>
</comment>
<dbReference type="Gene3D" id="3.40.50.300">
    <property type="entry name" value="P-loop containing nucleotide triphosphate hydrolases"/>
    <property type="match status" value="1"/>
</dbReference>
<name>A0A4Y4CXU7_ZOORA</name>
<evidence type="ECO:0008006" key="3">
    <source>
        <dbReference type="Google" id="ProtNLM"/>
    </source>
</evidence>
<dbReference type="RefSeq" id="WP_141352945.1">
    <property type="nucleotide sequence ID" value="NZ_BJNV01000046.1"/>
</dbReference>
<organism evidence="1 2">
    <name type="scientific">Zoogloea ramigera</name>
    <dbReference type="NCBI Taxonomy" id="350"/>
    <lineage>
        <taxon>Bacteria</taxon>
        <taxon>Pseudomonadati</taxon>
        <taxon>Pseudomonadota</taxon>
        <taxon>Betaproteobacteria</taxon>
        <taxon>Rhodocyclales</taxon>
        <taxon>Zoogloeaceae</taxon>
        <taxon>Zoogloea</taxon>
    </lineage>
</organism>
<dbReference type="SUPFAM" id="SSF52540">
    <property type="entry name" value="P-loop containing nucleoside triphosphate hydrolases"/>
    <property type="match status" value="1"/>
</dbReference>
<dbReference type="AlphaFoldDB" id="A0A4Y4CXU7"/>
<accession>A0A4Y4CXU7</accession>
<gene>
    <name evidence="1" type="ORF">ZRA01_26120</name>
</gene>
<dbReference type="InterPro" id="IPR027417">
    <property type="entry name" value="P-loop_NTPase"/>
</dbReference>
<evidence type="ECO:0000313" key="2">
    <source>
        <dbReference type="Proteomes" id="UP000318422"/>
    </source>
</evidence>
<keyword evidence="2" id="KW-1185">Reference proteome</keyword>
<dbReference type="EMBL" id="BJNV01000046">
    <property type="protein sequence ID" value="GEC96539.1"/>
    <property type="molecule type" value="Genomic_DNA"/>
</dbReference>
<reference evidence="1 2" key="1">
    <citation type="submission" date="2019-06" db="EMBL/GenBank/DDBJ databases">
        <title>Whole genome shotgun sequence of Zoogloea ramigera NBRC 15342.</title>
        <authorList>
            <person name="Hosoyama A."/>
            <person name="Uohara A."/>
            <person name="Ohji S."/>
            <person name="Ichikawa N."/>
        </authorList>
    </citation>
    <scope>NUCLEOTIDE SEQUENCE [LARGE SCALE GENOMIC DNA]</scope>
    <source>
        <strain evidence="1 2">NBRC 15342</strain>
    </source>
</reference>
<dbReference type="Proteomes" id="UP000318422">
    <property type="component" value="Unassembled WGS sequence"/>
</dbReference>